<comment type="caution">
    <text evidence="7">The sequence shown here is derived from an EMBL/GenBank/DDBJ whole genome shotgun (WGS) entry which is preliminary data.</text>
</comment>
<reference evidence="7 8" key="1">
    <citation type="submission" date="2019-08" db="EMBL/GenBank/DDBJ databases">
        <title>In-depth cultivation of the pig gut microbiome towards novel bacterial diversity and tailored functional studies.</title>
        <authorList>
            <person name="Wylensek D."/>
            <person name="Hitch T.C.A."/>
            <person name="Clavel T."/>
        </authorList>
    </citation>
    <scope>NUCLEOTIDE SEQUENCE [LARGE SCALE GENOMIC DNA]</scope>
    <source>
        <strain evidence="7 8">BBE-744-WT-12</strain>
    </source>
</reference>
<keyword evidence="1" id="KW-0805">Transcription regulation</keyword>
<dbReference type="Pfam" id="PF02311">
    <property type="entry name" value="AraC_binding"/>
    <property type="match status" value="1"/>
</dbReference>
<feature type="domain" description="HTH araC/xylS-type" evidence="6">
    <location>
        <begin position="148"/>
        <end position="246"/>
    </location>
</feature>
<dbReference type="PRINTS" id="PR00032">
    <property type="entry name" value="HTHARAC"/>
</dbReference>
<dbReference type="InterPro" id="IPR003313">
    <property type="entry name" value="AraC-bd"/>
</dbReference>
<evidence type="ECO:0000313" key="8">
    <source>
        <dbReference type="Proteomes" id="UP000435649"/>
    </source>
</evidence>
<protein>
    <submittedName>
        <fullName evidence="7">Helix-turn-helix domain-containing protein</fullName>
    </submittedName>
</protein>
<organism evidence="7 8">
    <name type="scientific">Victivallis lenta</name>
    <dbReference type="NCBI Taxonomy" id="2606640"/>
    <lineage>
        <taxon>Bacteria</taxon>
        <taxon>Pseudomonadati</taxon>
        <taxon>Lentisphaerota</taxon>
        <taxon>Lentisphaeria</taxon>
        <taxon>Victivallales</taxon>
        <taxon>Victivallaceae</taxon>
        <taxon>Victivallis</taxon>
    </lineage>
</organism>
<dbReference type="SMART" id="SM00342">
    <property type="entry name" value="HTH_ARAC"/>
    <property type="match status" value="1"/>
</dbReference>
<name>A0A844FYZ7_9BACT</name>
<dbReference type="InterPro" id="IPR037923">
    <property type="entry name" value="HTH-like"/>
</dbReference>
<dbReference type="PROSITE" id="PS01124">
    <property type="entry name" value="HTH_ARAC_FAMILY_2"/>
    <property type="match status" value="1"/>
</dbReference>
<dbReference type="InterPro" id="IPR020449">
    <property type="entry name" value="Tscrpt_reg_AraC-type_HTH"/>
</dbReference>
<dbReference type="InterPro" id="IPR014710">
    <property type="entry name" value="RmlC-like_jellyroll"/>
</dbReference>
<dbReference type="InterPro" id="IPR018060">
    <property type="entry name" value="HTH_AraC"/>
</dbReference>
<keyword evidence="2" id="KW-0238">DNA-binding</keyword>
<dbReference type="Pfam" id="PF12833">
    <property type="entry name" value="HTH_18"/>
    <property type="match status" value="1"/>
</dbReference>
<proteinExistence type="predicted"/>
<dbReference type="SUPFAM" id="SSF46689">
    <property type="entry name" value="Homeodomain-like"/>
    <property type="match status" value="2"/>
</dbReference>
<dbReference type="PROSITE" id="PS00041">
    <property type="entry name" value="HTH_ARAC_FAMILY_1"/>
    <property type="match status" value="1"/>
</dbReference>
<dbReference type="PANTHER" id="PTHR46796">
    <property type="entry name" value="HTH-TYPE TRANSCRIPTIONAL ACTIVATOR RHAS-RELATED"/>
    <property type="match status" value="1"/>
</dbReference>
<keyword evidence="3" id="KW-0010">Activator</keyword>
<dbReference type="Gene3D" id="1.10.10.60">
    <property type="entry name" value="Homeodomain-like"/>
    <property type="match status" value="2"/>
</dbReference>
<sequence>MNGEIVFSYAGHYHDNLPNPHHSHRGAELVLVTAGSCETAFDNGVTLKGGPGTVLVTPPELAHQQSNSPECETFYAVMEMAGSEFSTELRTVETGNDALIRQWFANLLELNIPYSAEQGSALLAAIWARLTLLEQQSDNRRTLHPGVRAAVAHIEKHYMEPIAVSELAERSGVSQSHLNSLFRRSFGVGPLNYLTAVRMRQARLLLLNPYFNISEVAARTGFREANYFTRAFRLFHGVTPGEYRASPSETADRLQVYEPGGSPDGAAPPRRAGSNSIIA</sequence>
<dbReference type="Gene3D" id="2.60.120.10">
    <property type="entry name" value="Jelly Rolls"/>
    <property type="match status" value="1"/>
</dbReference>
<evidence type="ECO:0000313" key="7">
    <source>
        <dbReference type="EMBL" id="MST96560.1"/>
    </source>
</evidence>
<dbReference type="InterPro" id="IPR050204">
    <property type="entry name" value="AraC_XylS_family_regulators"/>
</dbReference>
<evidence type="ECO:0000256" key="2">
    <source>
        <dbReference type="ARBA" id="ARBA00023125"/>
    </source>
</evidence>
<dbReference type="GO" id="GO:0043565">
    <property type="term" value="F:sequence-specific DNA binding"/>
    <property type="evidence" value="ECO:0007669"/>
    <property type="project" value="InterPro"/>
</dbReference>
<evidence type="ECO:0000256" key="5">
    <source>
        <dbReference type="SAM" id="MobiDB-lite"/>
    </source>
</evidence>
<dbReference type="GO" id="GO:0003700">
    <property type="term" value="F:DNA-binding transcription factor activity"/>
    <property type="evidence" value="ECO:0007669"/>
    <property type="project" value="InterPro"/>
</dbReference>
<dbReference type="RefSeq" id="WP_154417261.1">
    <property type="nucleotide sequence ID" value="NZ_VUNS01000004.1"/>
</dbReference>
<dbReference type="AlphaFoldDB" id="A0A844FYZ7"/>
<keyword evidence="4" id="KW-0804">Transcription</keyword>
<dbReference type="EMBL" id="VUNS01000004">
    <property type="protein sequence ID" value="MST96560.1"/>
    <property type="molecule type" value="Genomic_DNA"/>
</dbReference>
<feature type="region of interest" description="Disordered" evidence="5">
    <location>
        <begin position="257"/>
        <end position="279"/>
    </location>
</feature>
<keyword evidence="8" id="KW-1185">Reference proteome</keyword>
<evidence type="ECO:0000256" key="4">
    <source>
        <dbReference type="ARBA" id="ARBA00023163"/>
    </source>
</evidence>
<dbReference type="Proteomes" id="UP000435649">
    <property type="component" value="Unassembled WGS sequence"/>
</dbReference>
<dbReference type="SUPFAM" id="SSF51215">
    <property type="entry name" value="Regulatory protein AraC"/>
    <property type="match status" value="1"/>
</dbReference>
<evidence type="ECO:0000259" key="6">
    <source>
        <dbReference type="PROSITE" id="PS01124"/>
    </source>
</evidence>
<dbReference type="InterPro" id="IPR009057">
    <property type="entry name" value="Homeodomain-like_sf"/>
</dbReference>
<accession>A0A844FYZ7</accession>
<evidence type="ECO:0000256" key="3">
    <source>
        <dbReference type="ARBA" id="ARBA00023159"/>
    </source>
</evidence>
<dbReference type="InterPro" id="IPR018062">
    <property type="entry name" value="HTH_AraC-typ_CS"/>
</dbReference>
<gene>
    <name evidence="7" type="ORF">FYJ85_05810</name>
</gene>
<evidence type="ECO:0000256" key="1">
    <source>
        <dbReference type="ARBA" id="ARBA00023015"/>
    </source>
</evidence>